<evidence type="ECO:0000259" key="5">
    <source>
        <dbReference type="Pfam" id="PF00535"/>
    </source>
</evidence>
<keyword evidence="4 6" id="KW-0808">Transferase</keyword>
<feature type="domain" description="Glycosyltransferase 2-like" evidence="5">
    <location>
        <begin position="10"/>
        <end position="117"/>
    </location>
</feature>
<comment type="similarity">
    <text evidence="2">Belongs to the glycosyltransferase 2 family.</text>
</comment>
<dbReference type="InterPro" id="IPR029044">
    <property type="entry name" value="Nucleotide-diphossugar_trans"/>
</dbReference>
<dbReference type="Gene3D" id="3.90.550.10">
    <property type="entry name" value="Spore Coat Polysaccharide Biosynthesis Protein SpsA, Chain A"/>
    <property type="match status" value="1"/>
</dbReference>
<comment type="caution">
    <text evidence="6">The sequence shown here is derived from an EMBL/GenBank/DDBJ whole genome shotgun (WGS) entry which is preliminary data.</text>
</comment>
<evidence type="ECO:0000313" key="7">
    <source>
        <dbReference type="Proteomes" id="UP000262172"/>
    </source>
</evidence>
<dbReference type="PANTHER" id="PTHR43179">
    <property type="entry name" value="RHAMNOSYLTRANSFERASE WBBL"/>
    <property type="match status" value="1"/>
</dbReference>
<comment type="pathway">
    <text evidence="1">Cell wall biogenesis; cell wall polysaccharide biosynthesis.</text>
</comment>
<keyword evidence="3" id="KW-0328">Glycosyltransferase</keyword>
<dbReference type="Proteomes" id="UP000262172">
    <property type="component" value="Unassembled WGS sequence"/>
</dbReference>
<accession>A0A371NXZ5</accession>
<dbReference type="Pfam" id="PF00535">
    <property type="entry name" value="Glycos_transf_2"/>
    <property type="match status" value="1"/>
</dbReference>
<gene>
    <name evidence="6" type="ORF">DY023_01930</name>
</gene>
<evidence type="ECO:0000256" key="3">
    <source>
        <dbReference type="ARBA" id="ARBA00022676"/>
    </source>
</evidence>
<organism evidence="6 7">
    <name type="scientific">Microbacterium bovistercoris</name>
    <dbReference type="NCBI Taxonomy" id="2293570"/>
    <lineage>
        <taxon>Bacteria</taxon>
        <taxon>Bacillati</taxon>
        <taxon>Actinomycetota</taxon>
        <taxon>Actinomycetes</taxon>
        <taxon>Micrococcales</taxon>
        <taxon>Microbacteriaceae</taxon>
        <taxon>Microbacterium</taxon>
    </lineage>
</organism>
<evidence type="ECO:0000256" key="2">
    <source>
        <dbReference type="ARBA" id="ARBA00006739"/>
    </source>
</evidence>
<dbReference type="RefSeq" id="WP_116240660.1">
    <property type="nucleotide sequence ID" value="NZ_QUAB01000013.1"/>
</dbReference>
<name>A0A371NXZ5_9MICO</name>
<dbReference type="SUPFAM" id="SSF53448">
    <property type="entry name" value="Nucleotide-diphospho-sugar transferases"/>
    <property type="match status" value="1"/>
</dbReference>
<reference evidence="6 7" key="1">
    <citation type="submission" date="2018-08" db="EMBL/GenBank/DDBJ databases">
        <title>Isolation, diversity and antifungal activity of Actinobacteria from cow dung.</title>
        <authorList>
            <person name="Ling L."/>
        </authorList>
    </citation>
    <scope>NUCLEOTIDE SEQUENCE [LARGE SCALE GENOMIC DNA]</scope>
    <source>
        <strain evidence="6 7">NEAU-LLE</strain>
    </source>
</reference>
<dbReference type="GO" id="GO:0016757">
    <property type="term" value="F:glycosyltransferase activity"/>
    <property type="evidence" value="ECO:0007669"/>
    <property type="project" value="UniProtKB-KW"/>
</dbReference>
<dbReference type="InterPro" id="IPR001173">
    <property type="entry name" value="Glyco_trans_2-like"/>
</dbReference>
<proteinExistence type="inferred from homology"/>
<dbReference type="OrthoDB" id="5243838at2"/>
<evidence type="ECO:0000256" key="4">
    <source>
        <dbReference type="ARBA" id="ARBA00022679"/>
    </source>
</evidence>
<sequence>MAESGPHDISVIVPCKNATSTLPLLLESLATQRTRVSFEVILSDNRSGDGLRRVALDWKARLPQLRVVDAFEESGASYARNVGADAARSSRLMFCDADDVVSATWIDHGARAFQRSELWSGAALPVDDTEFGSDVESLRQRIGDSSVWEELVDDQDGAFPILMGGNFGVKAEVYRRLGGFDQSLPTAGEDNDLAVRARLRGRRIPIAPSVRIAYRIRTSSSARRRQQYQAAVAHSLLASRYGLWSESPYPVWWIALARAFAAMLRMTVIPRTRDWSGLSERMASALGFTIGTFRYRYLRRLPPPRLGVGLTSRLDP</sequence>
<dbReference type="EMBL" id="QUAB01000013">
    <property type="protein sequence ID" value="REJ08048.1"/>
    <property type="molecule type" value="Genomic_DNA"/>
</dbReference>
<dbReference type="PANTHER" id="PTHR43179:SF12">
    <property type="entry name" value="GALACTOFURANOSYLTRANSFERASE GLFT2"/>
    <property type="match status" value="1"/>
</dbReference>
<dbReference type="AlphaFoldDB" id="A0A371NXZ5"/>
<keyword evidence="7" id="KW-1185">Reference proteome</keyword>
<evidence type="ECO:0000313" key="6">
    <source>
        <dbReference type="EMBL" id="REJ08048.1"/>
    </source>
</evidence>
<evidence type="ECO:0000256" key="1">
    <source>
        <dbReference type="ARBA" id="ARBA00004776"/>
    </source>
</evidence>
<protein>
    <submittedName>
        <fullName evidence="6">Glycosyltransferase</fullName>
    </submittedName>
</protein>